<organism evidence="1 2">
    <name type="scientific">Leptospira inadai serovar Lyme</name>
    <dbReference type="NCBI Taxonomy" id="293084"/>
    <lineage>
        <taxon>Bacteria</taxon>
        <taxon>Pseudomonadati</taxon>
        <taxon>Spirochaetota</taxon>
        <taxon>Spirochaetia</taxon>
        <taxon>Leptospirales</taxon>
        <taxon>Leptospiraceae</taxon>
        <taxon>Leptospira</taxon>
    </lineage>
</organism>
<comment type="caution">
    <text evidence="1">The sequence shown here is derived from an EMBL/GenBank/DDBJ whole genome shotgun (WGS) entry which is preliminary data.</text>
</comment>
<sequence length="109" mass="12461">MDEFPFTISLHGGYGEEHLDLFLDLDGISRLMTFGAQVSYWENLRQGGTVTFRRKEDHRRIYLDFEGEVDGKGWIRILTQGTAQVESKLKNIKGSKEIQASLKDGKLLL</sequence>
<evidence type="ECO:0000313" key="1">
    <source>
        <dbReference type="EMBL" id="PNV75881.1"/>
    </source>
</evidence>
<keyword evidence="2" id="KW-1185">Reference proteome</keyword>
<dbReference type="Proteomes" id="UP000094669">
    <property type="component" value="Unassembled WGS sequence"/>
</dbReference>
<dbReference type="EMBL" id="MCRM02000004">
    <property type="protein sequence ID" value="PNV75881.1"/>
    <property type="molecule type" value="Genomic_DNA"/>
</dbReference>
<accession>A0ABX4YKS4</accession>
<proteinExistence type="predicted"/>
<evidence type="ECO:0000313" key="2">
    <source>
        <dbReference type="Proteomes" id="UP000094669"/>
    </source>
</evidence>
<reference evidence="1" key="1">
    <citation type="submission" date="2018-01" db="EMBL/GenBank/DDBJ databases">
        <title>Genomic characterization of Leptospira inadai serogroup Lyme isolated from captured rat in Brazil and comparative analysis with human reference strain.</title>
        <authorList>
            <person name="Moreno L.Z."/>
            <person name="Loureiro A.P."/>
            <person name="Miraglia F."/>
            <person name="Kremer F.S."/>
            <person name="Eslabao M.R."/>
            <person name="Dellagostin O.A."/>
            <person name="Lilenbaum W."/>
            <person name="Moreno A.M."/>
        </authorList>
    </citation>
    <scope>NUCLEOTIDE SEQUENCE [LARGE SCALE GENOMIC DNA]</scope>
    <source>
        <strain evidence="1">M34/99</strain>
    </source>
</reference>
<dbReference type="RefSeq" id="WP_010417203.1">
    <property type="nucleotide sequence ID" value="NZ_MCRM02000004.1"/>
</dbReference>
<name>A0ABX4YKS4_9LEPT</name>
<gene>
    <name evidence="1" type="ORF">BES34_005040</name>
</gene>
<protein>
    <recommendedName>
        <fullName evidence="3">Hsp20/alpha crystallin family protein</fullName>
    </recommendedName>
</protein>
<evidence type="ECO:0008006" key="3">
    <source>
        <dbReference type="Google" id="ProtNLM"/>
    </source>
</evidence>